<gene>
    <name evidence="2" type="ORF">PECUL_23A028881</name>
</gene>
<accession>A0AAD1WIM0</accession>
<feature type="region of interest" description="Disordered" evidence="1">
    <location>
        <begin position="18"/>
        <end position="54"/>
    </location>
</feature>
<sequence>MFLGPNSIGPYCQKRACPSAAPKPALPSHHPHGGAQPEKLPLQMSWDPKSRDQNGDLLLATHQETMVMVGPPAPRPRKPHKLESLRAVYVFPSLEELYPYWVLIFDPLSIQWRVCGSRRVPVELQA</sequence>
<dbReference type="Proteomes" id="UP001295444">
    <property type="component" value="Chromosome 09"/>
</dbReference>
<dbReference type="AlphaFoldDB" id="A0AAD1WIM0"/>
<keyword evidence="3" id="KW-1185">Reference proteome</keyword>
<reference evidence="2" key="1">
    <citation type="submission" date="2022-03" db="EMBL/GenBank/DDBJ databases">
        <authorList>
            <person name="Alioto T."/>
            <person name="Alioto T."/>
            <person name="Gomez Garrido J."/>
        </authorList>
    </citation>
    <scope>NUCLEOTIDE SEQUENCE</scope>
</reference>
<dbReference type="EMBL" id="OW240920">
    <property type="protein sequence ID" value="CAH2315003.1"/>
    <property type="molecule type" value="Genomic_DNA"/>
</dbReference>
<evidence type="ECO:0000313" key="2">
    <source>
        <dbReference type="EMBL" id="CAH2315003.1"/>
    </source>
</evidence>
<protein>
    <submittedName>
        <fullName evidence="2">Uncharacterized protein</fullName>
    </submittedName>
</protein>
<proteinExistence type="predicted"/>
<organism evidence="2 3">
    <name type="scientific">Pelobates cultripes</name>
    <name type="common">Western spadefoot toad</name>
    <dbReference type="NCBI Taxonomy" id="61616"/>
    <lineage>
        <taxon>Eukaryota</taxon>
        <taxon>Metazoa</taxon>
        <taxon>Chordata</taxon>
        <taxon>Craniata</taxon>
        <taxon>Vertebrata</taxon>
        <taxon>Euteleostomi</taxon>
        <taxon>Amphibia</taxon>
        <taxon>Batrachia</taxon>
        <taxon>Anura</taxon>
        <taxon>Pelobatoidea</taxon>
        <taxon>Pelobatidae</taxon>
        <taxon>Pelobates</taxon>
    </lineage>
</organism>
<evidence type="ECO:0000256" key="1">
    <source>
        <dbReference type="SAM" id="MobiDB-lite"/>
    </source>
</evidence>
<evidence type="ECO:0000313" key="3">
    <source>
        <dbReference type="Proteomes" id="UP001295444"/>
    </source>
</evidence>
<name>A0AAD1WIM0_PELCU</name>